<gene>
    <name evidence="3" type="ORF">BG015_001887</name>
</gene>
<evidence type="ECO:0000256" key="1">
    <source>
        <dbReference type="ARBA" id="ARBA00006817"/>
    </source>
</evidence>
<dbReference type="GO" id="GO:0006457">
    <property type="term" value="P:protein folding"/>
    <property type="evidence" value="ECO:0007669"/>
    <property type="project" value="TreeGrafter"/>
</dbReference>
<dbReference type="SMART" id="SM01000">
    <property type="entry name" value="Aha1_N"/>
    <property type="match status" value="1"/>
</dbReference>
<comment type="caution">
    <text evidence="3">The sequence shown here is derived from an EMBL/GenBank/DDBJ whole genome shotgun (WGS) entry which is preliminary data.</text>
</comment>
<dbReference type="GO" id="GO:0005829">
    <property type="term" value="C:cytosol"/>
    <property type="evidence" value="ECO:0007669"/>
    <property type="project" value="TreeGrafter"/>
</dbReference>
<keyword evidence="4" id="KW-1185">Reference proteome</keyword>
<evidence type="ECO:0000259" key="2">
    <source>
        <dbReference type="SMART" id="SM01000"/>
    </source>
</evidence>
<dbReference type="EMBL" id="JAAAUQ010001357">
    <property type="protein sequence ID" value="KAF9139834.1"/>
    <property type="molecule type" value="Genomic_DNA"/>
</dbReference>
<dbReference type="GO" id="GO:0051087">
    <property type="term" value="F:protein-folding chaperone binding"/>
    <property type="evidence" value="ECO:0007669"/>
    <property type="project" value="InterPro"/>
</dbReference>
<proteinExistence type="inferred from homology"/>
<sequence>MSRNVNNWHWVDKNCINWAKTYFETELSGVSAEANGSSVKTLAVTSVTGDVDVNQRKGKIITIFDVAITMTFEGTTADGTAVTGKIEIPEVAHDTDEDDYVFDVSVDADSTAKQPVRDLIRKSLAPLLRKKQSDLAADKIKGK</sequence>
<evidence type="ECO:0000313" key="4">
    <source>
        <dbReference type="Proteomes" id="UP000748756"/>
    </source>
</evidence>
<dbReference type="GO" id="GO:0001671">
    <property type="term" value="F:ATPase activator activity"/>
    <property type="evidence" value="ECO:0007669"/>
    <property type="project" value="InterPro"/>
</dbReference>
<organism evidence="3 4">
    <name type="scientific">Linnemannia schmuckeri</name>
    <dbReference type="NCBI Taxonomy" id="64567"/>
    <lineage>
        <taxon>Eukaryota</taxon>
        <taxon>Fungi</taxon>
        <taxon>Fungi incertae sedis</taxon>
        <taxon>Mucoromycota</taxon>
        <taxon>Mortierellomycotina</taxon>
        <taxon>Mortierellomycetes</taxon>
        <taxon>Mortierellales</taxon>
        <taxon>Mortierellaceae</taxon>
        <taxon>Linnemannia</taxon>
    </lineage>
</organism>
<reference evidence="3" key="1">
    <citation type="journal article" date="2020" name="Fungal Divers.">
        <title>Resolving the Mortierellaceae phylogeny through synthesis of multi-gene phylogenetics and phylogenomics.</title>
        <authorList>
            <person name="Vandepol N."/>
            <person name="Liber J."/>
            <person name="Desiro A."/>
            <person name="Na H."/>
            <person name="Kennedy M."/>
            <person name="Barry K."/>
            <person name="Grigoriev I.V."/>
            <person name="Miller A.N."/>
            <person name="O'Donnell K."/>
            <person name="Stajich J.E."/>
            <person name="Bonito G."/>
        </authorList>
    </citation>
    <scope>NUCLEOTIDE SEQUENCE</scope>
    <source>
        <strain evidence="3">NRRL 6426</strain>
    </source>
</reference>
<dbReference type="Pfam" id="PF09229">
    <property type="entry name" value="Aha1_N"/>
    <property type="match status" value="1"/>
</dbReference>
<dbReference type="OrthoDB" id="567237at2759"/>
<dbReference type="Gene3D" id="3.15.10.20">
    <property type="entry name" value="Activator of Hsp90 ATPase Aha1, N-terminal domain"/>
    <property type="match status" value="1"/>
</dbReference>
<dbReference type="PANTHER" id="PTHR13009:SF22">
    <property type="entry name" value="LD43819P"/>
    <property type="match status" value="1"/>
</dbReference>
<protein>
    <recommendedName>
        <fullName evidence="2">Activator of Hsp90 ATPase AHSA1-like N-terminal domain-containing protein</fullName>
    </recommendedName>
</protein>
<name>A0A9P5RSP7_9FUNG</name>
<accession>A0A9P5RSP7</accession>
<dbReference type="InterPro" id="IPR036338">
    <property type="entry name" value="Aha1"/>
</dbReference>
<dbReference type="Proteomes" id="UP000748756">
    <property type="component" value="Unassembled WGS sequence"/>
</dbReference>
<comment type="similarity">
    <text evidence="1">Belongs to the AHA1 family.</text>
</comment>
<evidence type="ECO:0000313" key="3">
    <source>
        <dbReference type="EMBL" id="KAF9139834.1"/>
    </source>
</evidence>
<dbReference type="SUPFAM" id="SSF103111">
    <property type="entry name" value="Activator of Hsp90 ATPase, Aha1"/>
    <property type="match status" value="1"/>
</dbReference>
<dbReference type="PANTHER" id="PTHR13009">
    <property type="entry name" value="HEAT SHOCK PROTEIN 90 HSP90 CO-CHAPERONE AHA-1"/>
    <property type="match status" value="1"/>
</dbReference>
<dbReference type="InterPro" id="IPR015310">
    <property type="entry name" value="AHSA1-like_N"/>
</dbReference>
<dbReference type="AlphaFoldDB" id="A0A9P5RSP7"/>
<feature type="domain" description="Activator of Hsp90 ATPase AHSA1-like N-terminal" evidence="2">
    <location>
        <begin position="12"/>
        <end position="141"/>
    </location>
</feature>